<dbReference type="AlphaFoldDB" id="A0AAE0CAV2"/>
<comment type="caution">
    <text evidence="1">The sequence shown here is derived from an EMBL/GenBank/DDBJ whole genome shotgun (WGS) entry which is preliminary data.</text>
</comment>
<proteinExistence type="predicted"/>
<dbReference type="EMBL" id="LGRX02026649">
    <property type="protein sequence ID" value="KAK3250530.1"/>
    <property type="molecule type" value="Genomic_DNA"/>
</dbReference>
<gene>
    <name evidence="1" type="ORF">CYMTET_40090</name>
</gene>
<reference evidence="1 2" key="1">
    <citation type="journal article" date="2015" name="Genome Biol. Evol.">
        <title>Comparative Genomics of a Bacterivorous Green Alga Reveals Evolutionary Causalities and Consequences of Phago-Mixotrophic Mode of Nutrition.</title>
        <authorList>
            <person name="Burns J.A."/>
            <person name="Paasch A."/>
            <person name="Narechania A."/>
            <person name="Kim E."/>
        </authorList>
    </citation>
    <scope>NUCLEOTIDE SEQUENCE [LARGE SCALE GENOMIC DNA]</scope>
    <source>
        <strain evidence="1 2">PLY_AMNH</strain>
    </source>
</reference>
<name>A0AAE0CAV2_9CHLO</name>
<protein>
    <submittedName>
        <fullName evidence="1">Uncharacterized protein</fullName>
    </submittedName>
</protein>
<organism evidence="1 2">
    <name type="scientific">Cymbomonas tetramitiformis</name>
    <dbReference type="NCBI Taxonomy" id="36881"/>
    <lineage>
        <taxon>Eukaryota</taxon>
        <taxon>Viridiplantae</taxon>
        <taxon>Chlorophyta</taxon>
        <taxon>Pyramimonadophyceae</taxon>
        <taxon>Pyramimonadales</taxon>
        <taxon>Pyramimonadaceae</taxon>
        <taxon>Cymbomonas</taxon>
    </lineage>
</organism>
<keyword evidence="2" id="KW-1185">Reference proteome</keyword>
<sequence length="438" mass="48864">MSYNMTQKIEFRTYVRGYEPKAAFPHSSTFARLGKCIFLLQKDERLQRTDLLIAQFGGKACLGLQLDMWTDSETHTVYAAVTQTMCIDPTEDPGSTAAQLFLQSELIDFDVFPETAKTGPNIRKWFAEDVLVRNKIPCLAVISGVTPDGAADGQCGLALIPDIREKVDTCLLHQLQRSVLYSIGLAGKTSKNPDAKHLLRKHNRVVMLSRQALAFGKDVKKAQTAAGVPEKNLLTLETTAVTRWGNQYKQVSTNCVLRSGIDPSLEKYQQNNRNNKEAIVENDESEGGSKVGKAVAASEIGLDTLEWDQSQEIEAFLAYPYDIKETIEHAGICTGSQALILLHDLKEKCCRAEAKLEVKEIPSSLSLAQRERAVLLREGEDLHSMTTTARSVMKEELHTRAFENRPSNSRLIQCFMSKQQDAKEYLSLNHFENSSLCT</sequence>
<dbReference type="Proteomes" id="UP001190700">
    <property type="component" value="Unassembled WGS sequence"/>
</dbReference>
<evidence type="ECO:0000313" key="2">
    <source>
        <dbReference type="Proteomes" id="UP001190700"/>
    </source>
</evidence>
<evidence type="ECO:0000313" key="1">
    <source>
        <dbReference type="EMBL" id="KAK3250530.1"/>
    </source>
</evidence>
<accession>A0AAE0CAV2</accession>